<dbReference type="AlphaFoldDB" id="A0A7W9WTV6"/>
<dbReference type="PANTHER" id="PTHR13696">
    <property type="entry name" value="P-LOOP CONTAINING NUCLEOSIDE TRIPHOSPHATE HYDROLASE"/>
    <property type="match status" value="1"/>
</dbReference>
<accession>A0A7W9WTV6</accession>
<keyword evidence="1" id="KW-0472">Membrane</keyword>
<dbReference type="InterPro" id="IPR027417">
    <property type="entry name" value="P-loop_NTPase"/>
</dbReference>
<proteinExistence type="predicted"/>
<dbReference type="PANTHER" id="PTHR13696:SF52">
    <property type="entry name" value="PARA FAMILY PROTEIN CT_582"/>
    <property type="match status" value="1"/>
</dbReference>
<reference evidence="2 3" key="1">
    <citation type="submission" date="2020-08" db="EMBL/GenBank/DDBJ databases">
        <title>Above-ground endophytic microbial communities from plants in different locations in the United States.</title>
        <authorList>
            <person name="Frank C."/>
        </authorList>
    </citation>
    <scope>NUCLEOTIDE SEQUENCE [LARGE SCALE GENOMIC DNA]</scope>
    <source>
        <strain evidence="2 3">WP4_2_2</strain>
    </source>
</reference>
<organism evidence="2 3">
    <name type="scientific">Paraburkholderia bannensis</name>
    <dbReference type="NCBI Taxonomy" id="765414"/>
    <lineage>
        <taxon>Bacteria</taxon>
        <taxon>Pseudomonadati</taxon>
        <taxon>Pseudomonadota</taxon>
        <taxon>Betaproteobacteria</taxon>
        <taxon>Burkholderiales</taxon>
        <taxon>Burkholderiaceae</taxon>
        <taxon>Paraburkholderia</taxon>
    </lineage>
</organism>
<dbReference type="Gene3D" id="3.40.50.300">
    <property type="entry name" value="P-loop containing nucleotide triphosphate hydrolases"/>
    <property type="match status" value="1"/>
</dbReference>
<keyword evidence="1" id="KW-1133">Transmembrane helix</keyword>
<dbReference type="RefSeq" id="WP_183724691.1">
    <property type="nucleotide sequence ID" value="NZ_JACHBW010000008.1"/>
</dbReference>
<evidence type="ECO:0000313" key="3">
    <source>
        <dbReference type="Proteomes" id="UP000571554"/>
    </source>
</evidence>
<keyword evidence="1" id="KW-0812">Transmembrane</keyword>
<comment type="caution">
    <text evidence="2">The sequence shown here is derived from an EMBL/GenBank/DDBJ whole genome shotgun (WGS) entry which is preliminary data.</text>
</comment>
<dbReference type="Proteomes" id="UP000571554">
    <property type="component" value="Unassembled WGS sequence"/>
</dbReference>
<dbReference type="EMBL" id="JACHBW010000008">
    <property type="protein sequence ID" value="MBB6103168.1"/>
    <property type="molecule type" value="Genomic_DNA"/>
</dbReference>
<dbReference type="InterPro" id="IPR017746">
    <property type="entry name" value="Cellulose_synthase_operon_BcsQ"/>
</dbReference>
<evidence type="ECO:0000313" key="2">
    <source>
        <dbReference type="EMBL" id="MBB6103168.1"/>
    </source>
</evidence>
<dbReference type="Pfam" id="PF06564">
    <property type="entry name" value="CBP_BcsQ"/>
    <property type="match status" value="1"/>
</dbReference>
<feature type="transmembrane region" description="Helical" evidence="1">
    <location>
        <begin position="305"/>
        <end position="325"/>
    </location>
</feature>
<dbReference type="CDD" id="cd02042">
    <property type="entry name" value="ParAB_family"/>
    <property type="match status" value="1"/>
</dbReference>
<keyword evidence="3" id="KW-1185">Reference proteome</keyword>
<dbReference type="SUPFAM" id="SSF52540">
    <property type="entry name" value="P-loop containing nucleoside triphosphate hydrolases"/>
    <property type="match status" value="1"/>
</dbReference>
<sequence>MIVVAVVSAKGGVGKSTIAANLAVALSRHGRTVLAVDLDPQNALHLHLGGKPQDIGGLSRASVAGAAWSDACTRAASGVHVLPFGRINEADLPALERRIADDPHWLSTQLRSLALPDDAVVILDTPPGVSNTLRQALGAADRVVSVVLADAASYATLPQIENLIRRHYSARPGSVDSVYIVNQLDAASRLSREALQLIEGVLGTRVLARVRADRSVSEALAQGQTVVESSQDSVGRFDLTQCADQVLQLLPSRRDEASAAPKAQADAAQAVTAVVLDDEERRRHEQAGQTGQAGQAAQKSRKVSVYRLMAVLLCAVLVLLIVLWIRTR</sequence>
<dbReference type="InterPro" id="IPR050678">
    <property type="entry name" value="DNA_Partitioning_ATPase"/>
</dbReference>
<evidence type="ECO:0000256" key="1">
    <source>
        <dbReference type="SAM" id="Phobius"/>
    </source>
</evidence>
<protein>
    <submittedName>
        <fullName evidence="2">Cellulose synthase operon protein YhjQ</fullName>
    </submittedName>
</protein>
<gene>
    <name evidence="2" type="ORF">F4827_003023</name>
</gene>
<name>A0A7W9WTV6_9BURK</name>
<dbReference type="NCBIfam" id="TIGR03371">
    <property type="entry name" value="cellulose_yhjQ"/>
    <property type="match status" value="1"/>
</dbReference>